<reference evidence="1" key="1">
    <citation type="submission" date="2008-06" db="EMBL/GenBank/DDBJ databases">
        <title>Complete sequence of Chlorobaculum parvum NCIB 8327.</title>
        <authorList>
            <consortium name="US DOE Joint Genome Institute"/>
            <person name="Lucas S."/>
            <person name="Copeland A."/>
            <person name="Lapidus A."/>
            <person name="Glavina del Rio T."/>
            <person name="Dalin E."/>
            <person name="Tice H."/>
            <person name="Bruce D."/>
            <person name="Goodwin L."/>
            <person name="Pitluck S."/>
            <person name="Schmutz J."/>
            <person name="Larimer F."/>
            <person name="Land M."/>
            <person name="Hauser L."/>
            <person name="Kyrpides N."/>
            <person name="Mikhailova N."/>
            <person name="Zhao F."/>
            <person name="Li T."/>
            <person name="Liu Z."/>
            <person name="Overmann J."/>
            <person name="Bryant D.A."/>
            <person name="Richardson P."/>
        </authorList>
    </citation>
    <scope>NUCLEOTIDE SEQUENCE [LARGE SCALE GENOMIC DNA]</scope>
    <source>
        <strain evidence="1">NCIB 8327</strain>
    </source>
</reference>
<dbReference type="EMBL" id="CP001099">
    <property type="protein sequence ID" value="ACF11022.1"/>
    <property type="molecule type" value="Genomic_DNA"/>
</dbReference>
<dbReference type="eggNOG" id="ENOG50331SX">
    <property type="taxonomic scope" value="Bacteria"/>
</dbReference>
<evidence type="ECO:0008006" key="3">
    <source>
        <dbReference type="Google" id="ProtNLM"/>
    </source>
</evidence>
<dbReference type="Proteomes" id="UP000008811">
    <property type="component" value="Chromosome"/>
</dbReference>
<gene>
    <name evidence="1" type="ordered locus">Cpar_0602</name>
</gene>
<dbReference type="Gene3D" id="3.30.2310.40">
    <property type="match status" value="1"/>
</dbReference>
<dbReference type="Pfam" id="PF15723">
    <property type="entry name" value="MqsR_toxin"/>
    <property type="match status" value="1"/>
</dbReference>
<sequence>MEKRKPHYQLEKVQGIVADRNSRPFTMTALRGGLALGLTEPVMREVVLALRRVDFYKSMTTHRDHQLWQDVYHGMTPDGVPVYIKITGFDDDRPPVIQFKAK</sequence>
<dbReference type="KEGG" id="cpc:Cpar_0602"/>
<dbReference type="GO" id="GO:0009372">
    <property type="term" value="P:quorum sensing"/>
    <property type="evidence" value="ECO:0007669"/>
    <property type="project" value="InterPro"/>
</dbReference>
<dbReference type="OrthoDB" id="1666895at2"/>
<protein>
    <recommendedName>
        <fullName evidence="3">Type II toxin-antitoxin system MqsR family toxin</fullName>
    </recommendedName>
</protein>
<organism evidence="1 2">
    <name type="scientific">Chlorobaculum parvum (strain DSM 263 / NCIMB 8327)</name>
    <name type="common">Chlorobium vibrioforme subsp. thiosulfatophilum</name>
    <dbReference type="NCBI Taxonomy" id="517417"/>
    <lineage>
        <taxon>Bacteria</taxon>
        <taxon>Pseudomonadati</taxon>
        <taxon>Chlorobiota</taxon>
        <taxon>Chlorobiia</taxon>
        <taxon>Chlorobiales</taxon>
        <taxon>Chlorobiaceae</taxon>
        <taxon>Chlorobaculum</taxon>
    </lineage>
</organism>
<evidence type="ECO:0000313" key="1">
    <source>
        <dbReference type="EMBL" id="ACF11022.1"/>
    </source>
</evidence>
<proteinExistence type="predicted"/>
<dbReference type="STRING" id="517417.Cpar_0602"/>
<accession>B3QM69</accession>
<dbReference type="GO" id="GO:0017148">
    <property type="term" value="P:negative regulation of translation"/>
    <property type="evidence" value="ECO:0007669"/>
    <property type="project" value="InterPro"/>
</dbReference>
<name>B3QM69_CHLP8</name>
<dbReference type="CDD" id="cd12869">
    <property type="entry name" value="MqsR"/>
    <property type="match status" value="1"/>
</dbReference>
<dbReference type="HOGENOM" id="CLU_161157_0_0_10"/>
<keyword evidence="2" id="KW-1185">Reference proteome</keyword>
<dbReference type="InterPro" id="IPR038493">
    <property type="entry name" value="MqsR_sf"/>
</dbReference>
<dbReference type="GO" id="GO:0044010">
    <property type="term" value="P:single-species biofilm formation"/>
    <property type="evidence" value="ECO:0007669"/>
    <property type="project" value="InterPro"/>
</dbReference>
<dbReference type="InterPro" id="IPR031451">
    <property type="entry name" value="MqsR_toxin"/>
</dbReference>
<evidence type="ECO:0000313" key="2">
    <source>
        <dbReference type="Proteomes" id="UP000008811"/>
    </source>
</evidence>
<dbReference type="AlphaFoldDB" id="B3QM69"/>